<evidence type="ECO:0000256" key="8">
    <source>
        <dbReference type="HAMAP-Rule" id="MF_00422"/>
    </source>
</evidence>
<dbReference type="Gene3D" id="1.20.5.820">
    <property type="entry name" value="Preprotein translocase SecE subunit"/>
    <property type="match status" value="1"/>
</dbReference>
<dbReference type="SUPFAM" id="SSF103456">
    <property type="entry name" value="Preprotein translocase SecE subunit"/>
    <property type="match status" value="1"/>
</dbReference>
<protein>
    <recommendedName>
        <fullName evidence="8">Protein translocase subunit SecE</fullName>
    </recommendedName>
    <alternativeName>
        <fullName evidence="8">Protein transport protein Sec61 gamma subunit homolog</fullName>
    </alternativeName>
</protein>
<comment type="subunit">
    <text evidence="8">Component of the Sec protein translocase complex. Heterotrimer consisting of SecY (alpha), SecG (beta) and SecE (gamma) subunits. The heterotrimers can form oligomers, although 1 heterotrimer is thought to be able to translocate proteins. Interacts with the ribosome. May interact with SecDF, and other proteins may be involved.</text>
</comment>
<sequence>MASIKSIRDVFEGMRKIIDLAEKPDSEDFKQILKITLLGFTIVGIAAFALSWLINLVLQVSGVGIT</sequence>
<keyword evidence="6 8" id="KW-0811">Translocation</keyword>
<evidence type="ECO:0000256" key="5">
    <source>
        <dbReference type="ARBA" id="ARBA00022989"/>
    </source>
</evidence>
<comment type="function">
    <text evidence="8">Essential subunit of the Sec protein translocation channel SecYEG. Clamps together the 2 halves of SecY. May contact the channel plug during translocation.</text>
</comment>
<keyword evidence="3 8" id="KW-0812">Transmembrane</keyword>
<dbReference type="GO" id="GO:0008320">
    <property type="term" value="F:protein transmembrane transporter activity"/>
    <property type="evidence" value="ECO:0007669"/>
    <property type="project" value="UniProtKB-UniRule"/>
</dbReference>
<gene>
    <name evidence="8" type="primary">secE</name>
    <name evidence="9" type="ORF">ENM84_05100</name>
</gene>
<keyword evidence="8" id="KW-1003">Cell membrane</keyword>
<comment type="similarity">
    <text evidence="8">Belongs to the SecE/SEC61-gamma family.</text>
</comment>
<dbReference type="GO" id="GO:0009306">
    <property type="term" value="P:protein secretion"/>
    <property type="evidence" value="ECO:0007669"/>
    <property type="project" value="UniProtKB-UniRule"/>
</dbReference>
<organism evidence="9">
    <name type="scientific">Ignisphaera aggregans</name>
    <dbReference type="NCBI Taxonomy" id="334771"/>
    <lineage>
        <taxon>Archaea</taxon>
        <taxon>Thermoproteota</taxon>
        <taxon>Thermoprotei</taxon>
        <taxon>Desulfurococcales</taxon>
        <taxon>Desulfurococcaceae</taxon>
        <taxon>Ignisphaera</taxon>
    </lineage>
</organism>
<dbReference type="AlphaFoldDB" id="A0A7C5XMN2"/>
<evidence type="ECO:0000256" key="2">
    <source>
        <dbReference type="ARBA" id="ARBA00022448"/>
    </source>
</evidence>
<keyword evidence="5 8" id="KW-1133">Transmembrane helix</keyword>
<proteinExistence type="inferred from homology"/>
<keyword evidence="7 8" id="KW-0472">Membrane</keyword>
<dbReference type="HAMAP" id="MF_00422">
    <property type="entry name" value="SecE"/>
    <property type="match status" value="1"/>
</dbReference>
<dbReference type="InterPro" id="IPR023391">
    <property type="entry name" value="Prot_translocase_SecE_dom_sf"/>
</dbReference>
<name>A0A7C5XMN2_9CREN</name>
<comment type="subcellular location">
    <subcellularLocation>
        <location evidence="8">Cell membrane</location>
        <topology evidence="8">Single-pass membrane protein</topology>
    </subcellularLocation>
    <subcellularLocation>
        <location evidence="1">Membrane</location>
    </subcellularLocation>
</comment>
<dbReference type="InterPro" id="IPR001901">
    <property type="entry name" value="Translocase_SecE/Sec61-g"/>
</dbReference>
<evidence type="ECO:0000256" key="7">
    <source>
        <dbReference type="ARBA" id="ARBA00023136"/>
    </source>
</evidence>
<dbReference type="GO" id="GO:0006605">
    <property type="term" value="P:protein targeting"/>
    <property type="evidence" value="ECO:0007669"/>
    <property type="project" value="UniProtKB-UniRule"/>
</dbReference>
<evidence type="ECO:0000256" key="1">
    <source>
        <dbReference type="ARBA" id="ARBA00004370"/>
    </source>
</evidence>
<dbReference type="GO" id="GO:0005886">
    <property type="term" value="C:plasma membrane"/>
    <property type="evidence" value="ECO:0007669"/>
    <property type="project" value="UniProtKB-SubCell"/>
</dbReference>
<evidence type="ECO:0000313" key="9">
    <source>
        <dbReference type="EMBL" id="HHP82027.1"/>
    </source>
</evidence>
<feature type="transmembrane region" description="Helical" evidence="8">
    <location>
        <begin position="32"/>
        <end position="54"/>
    </location>
</feature>
<reference evidence="9" key="1">
    <citation type="journal article" date="2020" name="mSystems">
        <title>Genome- and Community-Level Interaction Insights into Carbon Utilization and Element Cycling Functions of Hydrothermarchaeota in Hydrothermal Sediment.</title>
        <authorList>
            <person name="Zhou Z."/>
            <person name="Liu Y."/>
            <person name="Xu W."/>
            <person name="Pan J."/>
            <person name="Luo Z.H."/>
            <person name="Li M."/>
        </authorList>
    </citation>
    <scope>NUCLEOTIDE SEQUENCE [LARGE SCALE GENOMIC DNA]</scope>
    <source>
        <strain evidence="9">SpSt-1121</strain>
    </source>
</reference>
<evidence type="ECO:0000256" key="3">
    <source>
        <dbReference type="ARBA" id="ARBA00022692"/>
    </source>
</evidence>
<dbReference type="EMBL" id="DRZI01000215">
    <property type="protein sequence ID" value="HHP82027.1"/>
    <property type="molecule type" value="Genomic_DNA"/>
</dbReference>
<keyword evidence="4 8" id="KW-0653">Protein transport</keyword>
<evidence type="ECO:0000256" key="6">
    <source>
        <dbReference type="ARBA" id="ARBA00023010"/>
    </source>
</evidence>
<dbReference type="GO" id="GO:0065002">
    <property type="term" value="P:intracellular protein transmembrane transport"/>
    <property type="evidence" value="ECO:0007669"/>
    <property type="project" value="UniProtKB-UniRule"/>
</dbReference>
<evidence type="ECO:0000256" key="4">
    <source>
        <dbReference type="ARBA" id="ARBA00022927"/>
    </source>
</evidence>
<accession>A0A7C5XMN2</accession>
<keyword evidence="2 8" id="KW-0813">Transport</keyword>
<comment type="caution">
    <text evidence="9">The sequence shown here is derived from an EMBL/GenBank/DDBJ whole genome shotgun (WGS) entry which is preliminary data.</text>
</comment>